<evidence type="ECO:0000313" key="2">
    <source>
        <dbReference type="EMBL" id="GGI95809.1"/>
    </source>
</evidence>
<dbReference type="EMBL" id="BMOC01000001">
    <property type="protein sequence ID" value="GGI95809.1"/>
    <property type="molecule type" value="Genomic_DNA"/>
</dbReference>
<protein>
    <submittedName>
        <fullName evidence="2">Uncharacterized protein</fullName>
    </submittedName>
</protein>
<comment type="caution">
    <text evidence="2">The sequence shown here is derived from an EMBL/GenBank/DDBJ whole genome shotgun (WGS) entry which is preliminary data.</text>
</comment>
<feature type="region of interest" description="Disordered" evidence="1">
    <location>
        <begin position="1"/>
        <end position="21"/>
    </location>
</feature>
<feature type="compositionally biased region" description="Polar residues" evidence="1">
    <location>
        <begin position="1"/>
        <end position="18"/>
    </location>
</feature>
<reference evidence="2" key="1">
    <citation type="journal article" date="2014" name="Int. J. Syst. Evol. Microbiol.">
        <title>Complete genome sequence of Corynebacterium casei LMG S-19264T (=DSM 44701T), isolated from a smear-ripened cheese.</title>
        <authorList>
            <consortium name="US DOE Joint Genome Institute (JGI-PGF)"/>
            <person name="Walter F."/>
            <person name="Albersmeier A."/>
            <person name="Kalinowski J."/>
            <person name="Ruckert C."/>
        </authorList>
    </citation>
    <scope>NUCLEOTIDE SEQUENCE</scope>
    <source>
        <strain evidence="2">JCM 14359</strain>
    </source>
</reference>
<gene>
    <name evidence="2" type="ORF">GCM10008995_02330</name>
</gene>
<keyword evidence="3" id="KW-1185">Reference proteome</keyword>
<reference evidence="2" key="2">
    <citation type="submission" date="2020-09" db="EMBL/GenBank/DDBJ databases">
        <authorList>
            <person name="Sun Q."/>
            <person name="Ohkuma M."/>
        </authorList>
    </citation>
    <scope>NUCLEOTIDE SEQUENCE</scope>
    <source>
        <strain evidence="2">JCM 14359</strain>
    </source>
</reference>
<dbReference type="OrthoDB" id="350797at2157"/>
<evidence type="ECO:0000313" key="3">
    <source>
        <dbReference type="Proteomes" id="UP000653099"/>
    </source>
</evidence>
<proteinExistence type="predicted"/>
<organism evidence="2 3">
    <name type="scientific">Halobellus salinus</name>
    <dbReference type="NCBI Taxonomy" id="931585"/>
    <lineage>
        <taxon>Archaea</taxon>
        <taxon>Methanobacteriati</taxon>
        <taxon>Methanobacteriota</taxon>
        <taxon>Stenosarchaea group</taxon>
        <taxon>Halobacteria</taxon>
        <taxon>Halobacteriales</taxon>
        <taxon>Haloferacaceae</taxon>
        <taxon>Halobellus</taxon>
    </lineage>
</organism>
<dbReference type="AlphaFoldDB" id="A0A830ELQ3"/>
<evidence type="ECO:0000256" key="1">
    <source>
        <dbReference type="SAM" id="MobiDB-lite"/>
    </source>
</evidence>
<dbReference type="RefSeq" id="WP_188785546.1">
    <property type="nucleotide sequence ID" value="NZ_BMOC01000001.1"/>
</dbReference>
<dbReference type="Proteomes" id="UP000653099">
    <property type="component" value="Unassembled WGS sequence"/>
</dbReference>
<sequence>MSTVSTQRQTAGVQTAQTPDDERLHRLAVEAGKYLGLNVSEPLQIAELFAQGDANGYDESDIRDWLGAEELDGRSEIPVPPQGDVLGELWRVEDSATVAPTPSDKIERFREWCKDKRDMRREEYDDGIHQHPVEHAYTYKSERQKSVRAKDVERYFLDAYPTLTTVLLTYTRPRSEDESIAEHADKFYPEYPNQTKRRECIKATGYWEEFAGVSLLAPKDVAPKPCAETTHAHDMIVIPTFISSECFDPLREEGVDVSIRYHRSDKVEAPSSVNRLDLEQERGATTALAQEVGANLPVLSAIETFRDTVEMDASTNSARYEAKLDATHCPKYVERWCAHMSCGKDGEPDSNGIRRWRPLGRFSEIADSMKEERDY</sequence>
<name>A0A830ELQ3_9EURY</name>
<accession>A0A830ELQ3</accession>